<gene>
    <name evidence="2" type="ORF">NARC_110078</name>
</gene>
<dbReference type="EMBL" id="VOAH01000011">
    <property type="protein sequence ID" value="TVP39866.1"/>
    <property type="molecule type" value="Genomic_DNA"/>
</dbReference>
<sequence length="64" mass="7383">MEMLNREIRDVEKTIGGLKRPDTPILRGLRIYHNYIREFEALKGQTAAEQAGIKVEGKKEENLD</sequence>
<evidence type="ECO:0000256" key="1">
    <source>
        <dbReference type="SAM" id="MobiDB-lite"/>
    </source>
</evidence>
<organism evidence="2 3">
    <name type="scientific">Candidatus Nitrosocosmicus arcticus</name>
    <dbReference type="NCBI Taxonomy" id="2035267"/>
    <lineage>
        <taxon>Archaea</taxon>
        <taxon>Nitrososphaerota</taxon>
        <taxon>Nitrososphaeria</taxon>
        <taxon>Nitrososphaerales</taxon>
        <taxon>Nitrososphaeraceae</taxon>
        <taxon>Candidatus Nitrosocosmicus</taxon>
    </lineage>
</organism>
<comment type="caution">
    <text evidence="2">The sequence shown here is derived from an EMBL/GenBank/DDBJ whole genome shotgun (WGS) entry which is preliminary data.</text>
</comment>
<reference evidence="2 3" key="1">
    <citation type="journal article" date="2019" name="Front. Microbiol.">
        <title>Ammonia Oxidation by the Arctic Terrestrial Thaumarchaeote Candidatus Nitrosocosmicus arcticus Is Stimulated by Increasing Temperatures.</title>
        <authorList>
            <person name="Alves R.J.E."/>
            <person name="Kerou M."/>
            <person name="Zappe A."/>
            <person name="Bittner R."/>
            <person name="Abby S.S."/>
            <person name="Schmidt H.A."/>
            <person name="Pfeifer K."/>
            <person name="Schleper C."/>
        </authorList>
    </citation>
    <scope>NUCLEOTIDE SEQUENCE [LARGE SCALE GENOMIC DNA]</scope>
    <source>
        <strain evidence="2 3">Kfb</strain>
    </source>
</reference>
<dbReference type="OrthoDB" id="11800at2157"/>
<feature type="region of interest" description="Disordered" evidence="1">
    <location>
        <begin position="45"/>
        <end position="64"/>
    </location>
</feature>
<evidence type="ECO:0000313" key="2">
    <source>
        <dbReference type="EMBL" id="TVP39866.1"/>
    </source>
</evidence>
<proteinExistence type="predicted"/>
<dbReference type="AlphaFoldDB" id="A0A557STC5"/>
<feature type="compositionally biased region" description="Basic and acidic residues" evidence="1">
    <location>
        <begin position="55"/>
        <end position="64"/>
    </location>
</feature>
<evidence type="ECO:0000313" key="3">
    <source>
        <dbReference type="Proteomes" id="UP000315289"/>
    </source>
</evidence>
<name>A0A557STC5_9ARCH</name>
<protein>
    <submittedName>
        <fullName evidence="2">Uncharacterized protein</fullName>
    </submittedName>
</protein>
<accession>A0A557STC5</accession>
<dbReference type="RefSeq" id="WP_144732717.1">
    <property type="nucleotide sequence ID" value="NZ_ML675587.1"/>
</dbReference>
<dbReference type="Proteomes" id="UP000315289">
    <property type="component" value="Unassembled WGS sequence"/>
</dbReference>
<keyword evidence="3" id="KW-1185">Reference proteome</keyword>